<dbReference type="EMBL" id="CWKH01000001">
    <property type="protein sequence ID" value="CRZ14869.1"/>
    <property type="molecule type" value="Genomic_DNA"/>
</dbReference>
<dbReference type="AlphaFoldDB" id="A0A0H5S1I1"/>
<reference evidence="2" key="1">
    <citation type="submission" date="2015-07" db="EMBL/GenBank/DDBJ databases">
        <authorList>
            <person name="Urmite Genomes"/>
        </authorList>
    </citation>
    <scope>NUCLEOTIDE SEQUENCE [LARGE SCALE GENOMIC DNA]</scope>
    <source>
        <strain evidence="2">type strain: ATCC 49404</strain>
    </source>
</reference>
<sequence length="77" mass="8117">MVHEPVDGAGMSVVRHRNTVGRKCFGSPGDAVARDDELRCVPAEFIAPARDPAQSGVHVFGCSAMRGIQLSPSAIEV</sequence>
<name>A0A0H5S1I1_9MYCO</name>
<organism evidence="1 2">
    <name type="scientific">Mycolicibacterium neworleansense</name>
    <dbReference type="NCBI Taxonomy" id="146018"/>
    <lineage>
        <taxon>Bacteria</taxon>
        <taxon>Bacillati</taxon>
        <taxon>Actinomycetota</taxon>
        <taxon>Actinomycetes</taxon>
        <taxon>Mycobacteriales</taxon>
        <taxon>Mycobacteriaceae</taxon>
        <taxon>Mycolicibacterium</taxon>
    </lineage>
</organism>
<dbReference type="Proteomes" id="UP000199147">
    <property type="component" value="Unassembled WGS sequence"/>
</dbReference>
<evidence type="ECO:0000313" key="1">
    <source>
        <dbReference type="EMBL" id="CRZ14869.1"/>
    </source>
</evidence>
<proteinExistence type="predicted"/>
<protein>
    <submittedName>
        <fullName evidence="1">Uncharacterized protein</fullName>
    </submittedName>
</protein>
<dbReference type="STRING" id="146018.BN2156_01726"/>
<gene>
    <name evidence="1" type="ORF">BN2156_01726</name>
</gene>
<keyword evidence="2" id="KW-1185">Reference proteome</keyword>
<accession>A0A0H5S1I1</accession>
<evidence type="ECO:0000313" key="2">
    <source>
        <dbReference type="Proteomes" id="UP000199147"/>
    </source>
</evidence>